<evidence type="ECO:0000256" key="1">
    <source>
        <dbReference type="ARBA" id="ARBA00009080"/>
    </source>
</evidence>
<dbReference type="PANTHER" id="PTHR22981">
    <property type="entry name" value="3-HYDROXYISOBUTYRATE DEHYDROGENASE-RELATED"/>
    <property type="match status" value="1"/>
</dbReference>
<dbReference type="InterPro" id="IPR015815">
    <property type="entry name" value="HIBADH-related"/>
</dbReference>
<feature type="domain" description="3-hydroxyisobutyrate dehydrogenase-like NAD-binding" evidence="5">
    <location>
        <begin position="165"/>
        <end position="285"/>
    </location>
</feature>
<dbReference type="InterPro" id="IPR006115">
    <property type="entry name" value="6PGDH_NADP-bd"/>
</dbReference>
<evidence type="ECO:0000313" key="6">
    <source>
        <dbReference type="EMBL" id="NKQ55496.1"/>
    </source>
</evidence>
<protein>
    <submittedName>
        <fullName evidence="6">NAD(P)-dependent oxidoreductase</fullName>
    </submittedName>
</protein>
<feature type="domain" description="6-phosphogluconate dehydrogenase NADP-binding" evidence="4">
    <location>
        <begin position="5"/>
        <end position="161"/>
    </location>
</feature>
<keyword evidence="2" id="KW-0560">Oxidoreductase</keyword>
<evidence type="ECO:0000256" key="2">
    <source>
        <dbReference type="ARBA" id="ARBA00023002"/>
    </source>
</evidence>
<dbReference type="PROSITE" id="PS00895">
    <property type="entry name" value="3_HYDROXYISOBUT_DH"/>
    <property type="match status" value="1"/>
</dbReference>
<dbReference type="RefSeq" id="WP_168518512.1">
    <property type="nucleotide sequence ID" value="NZ_JAAXLS010000015.1"/>
</dbReference>
<evidence type="ECO:0000259" key="5">
    <source>
        <dbReference type="Pfam" id="PF14833"/>
    </source>
</evidence>
<evidence type="ECO:0000256" key="3">
    <source>
        <dbReference type="ARBA" id="ARBA00023027"/>
    </source>
</evidence>
<dbReference type="PIRSF" id="PIRSF000103">
    <property type="entry name" value="HIBADH"/>
    <property type="match status" value="1"/>
</dbReference>
<proteinExistence type="inferred from homology"/>
<gene>
    <name evidence="6" type="ORF">HFP15_21665</name>
</gene>
<accession>A0ABX1J868</accession>
<dbReference type="Pfam" id="PF14833">
    <property type="entry name" value="NAD_binding_11"/>
    <property type="match status" value="1"/>
</dbReference>
<dbReference type="Proteomes" id="UP000715441">
    <property type="component" value="Unassembled WGS sequence"/>
</dbReference>
<dbReference type="InterPro" id="IPR013328">
    <property type="entry name" value="6PGD_dom2"/>
</dbReference>
<dbReference type="InterPro" id="IPR002204">
    <property type="entry name" value="3-OH-isobutyrate_DH-rel_CS"/>
</dbReference>
<comment type="caution">
    <text evidence="6">The sequence shown here is derived from an EMBL/GenBank/DDBJ whole genome shotgun (WGS) entry which is preliminary data.</text>
</comment>
<organism evidence="6 7">
    <name type="scientific">Amycolatopsis acididurans</name>
    <dbReference type="NCBI Taxonomy" id="2724524"/>
    <lineage>
        <taxon>Bacteria</taxon>
        <taxon>Bacillati</taxon>
        <taxon>Actinomycetota</taxon>
        <taxon>Actinomycetes</taxon>
        <taxon>Pseudonocardiales</taxon>
        <taxon>Pseudonocardiaceae</taxon>
        <taxon>Amycolatopsis</taxon>
    </lineage>
</organism>
<dbReference type="InterPro" id="IPR036291">
    <property type="entry name" value="NAD(P)-bd_dom_sf"/>
</dbReference>
<name>A0ABX1J868_9PSEU</name>
<evidence type="ECO:0000259" key="4">
    <source>
        <dbReference type="Pfam" id="PF03446"/>
    </source>
</evidence>
<dbReference type="SUPFAM" id="SSF48179">
    <property type="entry name" value="6-phosphogluconate dehydrogenase C-terminal domain-like"/>
    <property type="match status" value="1"/>
</dbReference>
<reference evidence="6 7" key="1">
    <citation type="submission" date="2020-04" db="EMBL/GenBank/DDBJ databases">
        <title>Novel species.</title>
        <authorList>
            <person name="Teo W.F.A."/>
            <person name="Lipun K."/>
            <person name="Srisuk N."/>
            <person name="Duangmal K."/>
        </authorList>
    </citation>
    <scope>NUCLEOTIDE SEQUENCE [LARGE SCALE GENOMIC DNA]</scope>
    <source>
        <strain evidence="6 7">K13G38</strain>
    </source>
</reference>
<comment type="similarity">
    <text evidence="1">Belongs to the HIBADH-related family.</text>
</comment>
<dbReference type="InterPro" id="IPR029154">
    <property type="entry name" value="HIBADH-like_NADP-bd"/>
</dbReference>
<dbReference type="EMBL" id="JAAXLS010000015">
    <property type="protein sequence ID" value="NKQ55496.1"/>
    <property type="molecule type" value="Genomic_DNA"/>
</dbReference>
<sequence length="302" mass="31123">MSGALGMLGLGRMGSRMADRLVAAGHRVVVYDVEAEAVARLEARGALAASSPAEVGDRAATVLTSLPTPAVVRDAVLGENGLVHGRAIRRLVELSTTGMPTAQLLAGELESRGIAVVDAPVSGGTAGAEKGTLAVMAACSAADFTAVEPILTILGRVFHVGTEPGLGQAMKLVNNYLSAAALATTSEAVVAGVKAGLEPSVMIEVLNSGSGRNSATQDKFPRSVLPRTFDFGFATGLMEKDLGLFAEQAAGSGVPLWVGSAVHRLWRQAKDELGGDSDFSGIVRLVEAWAHVEVRARAAEDR</sequence>
<dbReference type="PANTHER" id="PTHR22981:SF7">
    <property type="entry name" value="3-HYDROXYISOBUTYRATE DEHYDROGENASE, MITOCHONDRIAL"/>
    <property type="match status" value="1"/>
</dbReference>
<dbReference type="InterPro" id="IPR008927">
    <property type="entry name" value="6-PGluconate_DH-like_C_sf"/>
</dbReference>
<dbReference type="SUPFAM" id="SSF51735">
    <property type="entry name" value="NAD(P)-binding Rossmann-fold domains"/>
    <property type="match status" value="1"/>
</dbReference>
<dbReference type="Pfam" id="PF03446">
    <property type="entry name" value="NAD_binding_2"/>
    <property type="match status" value="1"/>
</dbReference>
<dbReference type="Gene3D" id="3.40.50.720">
    <property type="entry name" value="NAD(P)-binding Rossmann-like Domain"/>
    <property type="match status" value="1"/>
</dbReference>
<evidence type="ECO:0000313" key="7">
    <source>
        <dbReference type="Proteomes" id="UP000715441"/>
    </source>
</evidence>
<keyword evidence="7" id="KW-1185">Reference proteome</keyword>
<dbReference type="Gene3D" id="1.10.1040.10">
    <property type="entry name" value="N-(1-d-carboxylethyl)-l-norvaline Dehydrogenase, domain 2"/>
    <property type="match status" value="1"/>
</dbReference>
<keyword evidence="3" id="KW-0520">NAD</keyword>